<dbReference type="Proteomes" id="UP000531559">
    <property type="component" value="Unassembled WGS sequence"/>
</dbReference>
<dbReference type="InterPro" id="IPR011989">
    <property type="entry name" value="ARM-like"/>
</dbReference>
<accession>A0A7K7VVY0</accession>
<evidence type="ECO:0000256" key="1">
    <source>
        <dbReference type="SAM" id="MobiDB-lite"/>
    </source>
</evidence>
<comment type="caution">
    <text evidence="2">The sequence shown here is derived from an EMBL/GenBank/DDBJ whole genome shotgun (WGS) entry which is preliminary data.</text>
</comment>
<dbReference type="PANTHER" id="PTHR21356:SF1">
    <property type="entry name" value="ARMADILLO REPEAT-CONTAINING PROTEIN 2"/>
    <property type="match status" value="1"/>
</dbReference>
<dbReference type="InterPro" id="IPR038905">
    <property type="entry name" value="ARMC2"/>
</dbReference>
<dbReference type="GO" id="GO:0007288">
    <property type="term" value="P:sperm axoneme assembly"/>
    <property type="evidence" value="ECO:0007669"/>
    <property type="project" value="TreeGrafter"/>
</dbReference>
<dbReference type="SMART" id="SM00185">
    <property type="entry name" value="ARM"/>
    <property type="match status" value="6"/>
</dbReference>
<proteinExistence type="predicted"/>
<feature type="region of interest" description="Disordered" evidence="1">
    <location>
        <begin position="48"/>
        <end position="74"/>
    </location>
</feature>
<dbReference type="OrthoDB" id="247006at2759"/>
<keyword evidence="3" id="KW-1185">Reference proteome</keyword>
<feature type="region of interest" description="Disordered" evidence="1">
    <location>
        <begin position="108"/>
        <end position="129"/>
    </location>
</feature>
<gene>
    <name evidence="2" type="primary">Armc2</name>
    <name evidence="2" type="ORF">NOTJUL_R13280</name>
</gene>
<feature type="non-terminal residue" evidence="2">
    <location>
        <position position="1"/>
    </location>
</feature>
<dbReference type="EMBL" id="VZSV01000006">
    <property type="protein sequence ID" value="NXA45317.1"/>
    <property type="molecule type" value="Genomic_DNA"/>
</dbReference>
<dbReference type="PANTHER" id="PTHR21356">
    <property type="entry name" value="ARMADILLO REPEAT CONTAINING 2"/>
    <property type="match status" value="1"/>
</dbReference>
<reference evidence="2 3" key="1">
    <citation type="submission" date="2019-09" db="EMBL/GenBank/DDBJ databases">
        <title>Bird 10,000 Genomes (B10K) Project - Family phase.</title>
        <authorList>
            <person name="Zhang G."/>
        </authorList>
    </citation>
    <scope>NUCLEOTIDE SEQUENCE [LARGE SCALE GENOMIC DNA]</scope>
    <source>
        <strain evidence="2">B10K-MSB-01</strain>
    </source>
</reference>
<feature type="non-terminal residue" evidence="2">
    <location>
        <position position="853"/>
    </location>
</feature>
<dbReference type="SUPFAM" id="SSF48371">
    <property type="entry name" value="ARM repeat"/>
    <property type="match status" value="1"/>
</dbReference>
<dbReference type="AlphaFoldDB" id="A0A7K7VVY0"/>
<protein>
    <submittedName>
        <fullName evidence="2">ARMC2 protein</fullName>
    </submittedName>
</protein>
<dbReference type="InterPro" id="IPR016024">
    <property type="entry name" value="ARM-type_fold"/>
</dbReference>
<dbReference type="Gene3D" id="1.25.10.10">
    <property type="entry name" value="Leucine-rich Repeat Variant"/>
    <property type="match status" value="2"/>
</dbReference>
<dbReference type="InterPro" id="IPR000225">
    <property type="entry name" value="Armadillo"/>
</dbReference>
<evidence type="ECO:0000313" key="3">
    <source>
        <dbReference type="Proteomes" id="UP000531559"/>
    </source>
</evidence>
<sequence length="853" mass="96645">AHLFRGMQAFKNKSAEKPESFYRLSMPKHKTSSEIVNEARNVLRTLRTRRPFTPTEDQRKLFGSGSSRTPENRPPSVFSLHASSFDLAESRPVSGIRLSPLDHKPKLITSAKDEDSSISLPKPPVDPEEVRRVSNARADLFRRTSQENFLLGKMFPSDQNEEKVNSEEPVMTNNLCRSNENYLAEQRTHTPFNSGKSQLIYNEHISKSEREDILKGTAGNFLFQLGGERSVMLEYGNCVTSAQPFPSCLEEDTRENESEEEENFWHIKILPILREIENVEENIENLCLACTKLHQALNEENVFGKRFKRKSVLLKTLYKLVDIDSDPLRLKLAKIILSMKVNGKNLLSVCKLAFKICRNEKNDSIIQNDRLLDCLLEVLGTEDLQKNNEALLYCMGAVKFMSGNAVLLDEMVNKQAVETLLQLMKKINNIKENDTNFSNLGHLLVQLTATLRNLADLPQARCQLVSNGAIPELCVALEQHVNDADVCTYIVRILSKLSSYNDFCAALADCSRCYVLFLALLNKYQRKQDLVVRIVFILGNLTAKNNHAREQFFKEKGSVNTLISLFQTYHKLDLNSEEESCEKGEEKKNPKHPSEAEDVLMKLIRVLANLSVHPSVGAALAAAHPVAELLVTVLEYKSIDDCEELVINAAAAINNLSYYKVRSSAIEDKKLHIAEMLLKLLMSNSMDGVVEAVRVFGNLSQYHEIRDFIVQKKIYKFTIALLDAKNQDVCYSACGVLLNLTVDKNRRALLKEEGGIGKLIDCLEDFGPADWQLACLICKTLWNYSENIISTASCFGEDTDMLLVLLTSLLDEELSLDYSLDRGIRDYHKIYWETEFKPVAEKLLDRIQSHRSS</sequence>
<organism evidence="2 3">
    <name type="scientific">Nothocercus julius</name>
    <dbReference type="NCBI Taxonomy" id="2585813"/>
    <lineage>
        <taxon>Eukaryota</taxon>
        <taxon>Metazoa</taxon>
        <taxon>Chordata</taxon>
        <taxon>Craniata</taxon>
        <taxon>Vertebrata</taxon>
        <taxon>Euteleostomi</taxon>
        <taxon>Archelosauria</taxon>
        <taxon>Archosauria</taxon>
        <taxon>Dinosauria</taxon>
        <taxon>Saurischia</taxon>
        <taxon>Theropoda</taxon>
        <taxon>Coelurosauria</taxon>
        <taxon>Aves</taxon>
        <taxon>Palaeognathae</taxon>
        <taxon>Tinamiformes</taxon>
        <taxon>Tinamidae</taxon>
        <taxon>Nothocercus</taxon>
    </lineage>
</organism>
<evidence type="ECO:0000313" key="2">
    <source>
        <dbReference type="EMBL" id="NXA45317.1"/>
    </source>
</evidence>
<name>A0A7K7VVY0_9AVES</name>